<evidence type="ECO:0000313" key="2">
    <source>
        <dbReference type="EMBL" id="ERK28514.1"/>
    </source>
</evidence>
<dbReference type="PATRIC" id="fig|1294142.3.peg.4703"/>
<dbReference type="STRING" id="1294142.CINTURNW_4550"/>
<accession>U2PXI7</accession>
<proteinExistence type="predicted"/>
<feature type="transmembrane region" description="Helical" evidence="1">
    <location>
        <begin position="7"/>
        <end position="25"/>
    </location>
</feature>
<organism evidence="2 3">
    <name type="scientific">Clostridium intestinale URNW</name>
    <dbReference type="NCBI Taxonomy" id="1294142"/>
    <lineage>
        <taxon>Bacteria</taxon>
        <taxon>Bacillati</taxon>
        <taxon>Bacillota</taxon>
        <taxon>Clostridia</taxon>
        <taxon>Eubacteriales</taxon>
        <taxon>Clostridiaceae</taxon>
        <taxon>Clostridium</taxon>
    </lineage>
</organism>
<dbReference type="AlphaFoldDB" id="U2PXI7"/>
<sequence>MGKQIKWICVIILVLITGIIVGSYFEARNNEVVTYNFDVIGYDFIVRDFTLVKFKDKYYIPKGYRIEKRNSSQGKIGDIGMEISQDGKKIRTYIFGFEYKQEYESSSDEFWDLRVTGTKMKSDRGLDIKFNYTIDGVEKEDIQTVELDKHIDKKL</sequence>
<dbReference type="HOGENOM" id="CLU_1692432_0_0_9"/>
<dbReference type="Proteomes" id="UP000016721">
    <property type="component" value="Unassembled WGS sequence"/>
</dbReference>
<reference evidence="2 3" key="1">
    <citation type="journal article" date="2013" name="Genome Announc.">
        <title>Draft Genome Sequence of the Hydrogen- and Ethanol-Producing Bacterium Clostridium intestinale Strain URNW.</title>
        <authorList>
            <person name="Lal S."/>
            <person name="Ramachandran U."/>
            <person name="Zhang X."/>
            <person name="Sparling R."/>
            <person name="Levin D.B."/>
        </authorList>
    </citation>
    <scope>NUCLEOTIDE SEQUENCE [LARGE SCALE GENOMIC DNA]</scope>
    <source>
        <strain evidence="2 3">URNW</strain>
    </source>
</reference>
<comment type="caution">
    <text evidence="2">The sequence shown here is derived from an EMBL/GenBank/DDBJ whole genome shotgun (WGS) entry which is preliminary data.</text>
</comment>
<dbReference type="EMBL" id="APJA01000035">
    <property type="protein sequence ID" value="ERK28514.1"/>
    <property type="molecule type" value="Genomic_DNA"/>
</dbReference>
<dbReference type="RefSeq" id="WP_021804382.1">
    <property type="nucleotide sequence ID" value="NZ_KI273145.1"/>
</dbReference>
<gene>
    <name evidence="2" type="ORF">CINTURNW_4550</name>
</gene>
<evidence type="ECO:0000313" key="3">
    <source>
        <dbReference type="Proteomes" id="UP000016721"/>
    </source>
</evidence>
<name>U2PXI7_9CLOT</name>
<protein>
    <submittedName>
        <fullName evidence="2">Uncharacterized protein</fullName>
    </submittedName>
</protein>
<keyword evidence="1" id="KW-0812">Transmembrane</keyword>
<keyword evidence="3" id="KW-1185">Reference proteome</keyword>
<keyword evidence="1" id="KW-1133">Transmembrane helix</keyword>
<evidence type="ECO:0000256" key="1">
    <source>
        <dbReference type="SAM" id="Phobius"/>
    </source>
</evidence>
<keyword evidence="1" id="KW-0472">Membrane</keyword>